<dbReference type="EMBL" id="PNIL01000022">
    <property type="protein sequence ID" value="PMP68303.1"/>
    <property type="molecule type" value="Genomic_DNA"/>
</dbReference>
<dbReference type="GO" id="GO:0003700">
    <property type="term" value="F:DNA-binding transcription factor activity"/>
    <property type="evidence" value="ECO:0007669"/>
    <property type="project" value="InterPro"/>
</dbReference>
<dbReference type="Proteomes" id="UP000237040">
    <property type="component" value="Unassembled WGS sequence"/>
</dbReference>
<dbReference type="PROSITE" id="PS50987">
    <property type="entry name" value="HTH_ARSR_2"/>
    <property type="match status" value="1"/>
</dbReference>
<feature type="domain" description="HTH arsR-type" evidence="4">
    <location>
        <begin position="1"/>
        <end position="94"/>
    </location>
</feature>
<dbReference type="InterPro" id="IPR036388">
    <property type="entry name" value="WH-like_DNA-bd_sf"/>
</dbReference>
<evidence type="ECO:0000313" key="5">
    <source>
        <dbReference type="EMBL" id="PMP68303.1"/>
    </source>
</evidence>
<evidence type="ECO:0000256" key="2">
    <source>
        <dbReference type="ARBA" id="ARBA00023125"/>
    </source>
</evidence>
<comment type="caution">
    <text evidence="5">The sequence shown here is derived from an EMBL/GenBank/DDBJ whole genome shotgun (WGS) entry which is preliminary data.</text>
</comment>
<gene>
    <name evidence="5" type="ORF">C0189_01460</name>
</gene>
<accession>A0A2J6WFC3</accession>
<evidence type="ECO:0000313" key="6">
    <source>
        <dbReference type="Proteomes" id="UP000237040"/>
    </source>
</evidence>
<dbReference type="PRINTS" id="PR00778">
    <property type="entry name" value="HTHARSR"/>
</dbReference>
<keyword evidence="1" id="KW-0805">Transcription regulation</keyword>
<dbReference type="InterPro" id="IPR051081">
    <property type="entry name" value="HTH_MetalResp_TranReg"/>
</dbReference>
<evidence type="ECO:0000259" key="4">
    <source>
        <dbReference type="PROSITE" id="PS50987"/>
    </source>
</evidence>
<keyword evidence="3" id="KW-0804">Transcription</keyword>
<evidence type="ECO:0000256" key="1">
    <source>
        <dbReference type="ARBA" id="ARBA00023015"/>
    </source>
</evidence>
<protein>
    <recommendedName>
        <fullName evidence="4">HTH arsR-type domain-containing protein</fullName>
    </recommendedName>
</protein>
<proteinExistence type="predicted"/>
<dbReference type="GO" id="GO:0003677">
    <property type="term" value="F:DNA binding"/>
    <property type="evidence" value="ECO:0007669"/>
    <property type="project" value="UniProtKB-KW"/>
</dbReference>
<name>A0A2J6WFC3_9BACT</name>
<dbReference type="InterPro" id="IPR001845">
    <property type="entry name" value="HTH_ArsR_DNA-bd_dom"/>
</dbReference>
<organism evidence="5 6">
    <name type="scientific">Caldisericum exile</name>
    <dbReference type="NCBI Taxonomy" id="693075"/>
    <lineage>
        <taxon>Bacteria</taxon>
        <taxon>Pseudomonadati</taxon>
        <taxon>Caldisericota/Cryosericota group</taxon>
        <taxon>Caldisericota</taxon>
        <taxon>Caldisericia</taxon>
        <taxon>Caldisericales</taxon>
        <taxon>Caldisericaceae</taxon>
        <taxon>Caldisericum</taxon>
    </lineage>
</organism>
<dbReference type="InterPro" id="IPR036390">
    <property type="entry name" value="WH_DNA-bd_sf"/>
</dbReference>
<keyword evidence="2" id="KW-0238">DNA-binding</keyword>
<dbReference type="AlphaFoldDB" id="A0A2J6WFC3"/>
<dbReference type="PANTHER" id="PTHR33154">
    <property type="entry name" value="TRANSCRIPTIONAL REGULATOR, ARSR FAMILY"/>
    <property type="match status" value="1"/>
</dbReference>
<dbReference type="PANTHER" id="PTHR33154:SF18">
    <property type="entry name" value="ARSENICAL RESISTANCE OPERON REPRESSOR"/>
    <property type="match status" value="1"/>
</dbReference>
<dbReference type="SUPFAM" id="SSF46785">
    <property type="entry name" value="Winged helix' DNA-binding domain"/>
    <property type="match status" value="1"/>
</dbReference>
<dbReference type="InterPro" id="IPR011991">
    <property type="entry name" value="ArsR-like_HTH"/>
</dbReference>
<dbReference type="CDD" id="cd00090">
    <property type="entry name" value="HTH_ARSR"/>
    <property type="match status" value="1"/>
</dbReference>
<dbReference type="SMART" id="SM00418">
    <property type="entry name" value="HTH_ARSR"/>
    <property type="match status" value="1"/>
</dbReference>
<reference evidence="5 6" key="1">
    <citation type="submission" date="2018-01" db="EMBL/GenBank/DDBJ databases">
        <title>Metagenomic assembled genomes from two thermal pools in the Uzon Caldera, Kamchatka, Russia.</title>
        <authorList>
            <person name="Wilkins L."/>
            <person name="Ettinger C."/>
        </authorList>
    </citation>
    <scope>NUCLEOTIDE SEQUENCE [LARGE SCALE GENOMIC DNA]</scope>
    <source>
        <strain evidence="5">ZAV-07</strain>
    </source>
</reference>
<dbReference type="NCBIfam" id="NF033788">
    <property type="entry name" value="HTH_metalloreg"/>
    <property type="match status" value="1"/>
</dbReference>
<sequence>MSIYEKILKAISDEKRLMLVSLLLRAEGEFYVCELAYAMGEHQYNLSKYLKELKMANIVQERRVGRGILYQISPARDEFTEKLYSAIKSLPAEYVKKNEMLLSEIVQKRGNSHCVNIVKNTTPTIIVNKKEN</sequence>
<dbReference type="RefSeq" id="WP_424597030.1">
    <property type="nucleotide sequence ID" value="NZ_JBNATC010000018.1"/>
</dbReference>
<dbReference type="Gene3D" id="1.10.10.10">
    <property type="entry name" value="Winged helix-like DNA-binding domain superfamily/Winged helix DNA-binding domain"/>
    <property type="match status" value="1"/>
</dbReference>
<evidence type="ECO:0000256" key="3">
    <source>
        <dbReference type="ARBA" id="ARBA00023163"/>
    </source>
</evidence>
<dbReference type="Pfam" id="PF01022">
    <property type="entry name" value="HTH_5"/>
    <property type="match status" value="1"/>
</dbReference>